<dbReference type="InterPro" id="IPR029044">
    <property type="entry name" value="Nucleotide-diphossugar_trans"/>
</dbReference>
<dbReference type="Pfam" id="PF04138">
    <property type="entry name" value="GtrA_DPMS_TM"/>
    <property type="match status" value="1"/>
</dbReference>
<dbReference type="InterPro" id="IPR001173">
    <property type="entry name" value="Glyco_trans_2-like"/>
</dbReference>
<keyword evidence="4 6" id="KW-1133">Transmembrane helix</keyword>
<dbReference type="OrthoDB" id="9810303at2"/>
<comment type="caution">
    <text evidence="9">The sequence shown here is derived from an EMBL/GenBank/DDBJ whole genome shotgun (WGS) entry which is preliminary data.</text>
</comment>
<evidence type="ECO:0000313" key="9">
    <source>
        <dbReference type="EMBL" id="PJJ82049.1"/>
    </source>
</evidence>
<feature type="transmembrane region" description="Helical" evidence="6">
    <location>
        <begin position="287"/>
        <end position="306"/>
    </location>
</feature>
<comment type="similarity">
    <text evidence="2">Belongs to the glycosyltransferase 2 family.</text>
</comment>
<proteinExistence type="inferred from homology"/>
<keyword evidence="9" id="KW-0808">Transferase</keyword>
<reference evidence="9 10" key="1">
    <citation type="submission" date="2017-11" db="EMBL/GenBank/DDBJ databases">
        <title>Genomic Encyclopedia of Archaeal and Bacterial Type Strains, Phase II (KMG-II): From Individual Species to Whole Genera.</title>
        <authorList>
            <person name="Goeker M."/>
        </authorList>
    </citation>
    <scope>NUCLEOTIDE SEQUENCE [LARGE SCALE GENOMIC DNA]</scope>
    <source>
        <strain evidence="9 10">DSM 16400</strain>
    </source>
</reference>
<evidence type="ECO:0000256" key="5">
    <source>
        <dbReference type="ARBA" id="ARBA00023136"/>
    </source>
</evidence>
<keyword evidence="10" id="KW-1185">Reference proteome</keyword>
<dbReference type="GO" id="GO:0016740">
    <property type="term" value="F:transferase activity"/>
    <property type="evidence" value="ECO:0007669"/>
    <property type="project" value="UniProtKB-KW"/>
</dbReference>
<dbReference type="PANTHER" id="PTHR48090">
    <property type="entry name" value="UNDECAPRENYL-PHOSPHATE 4-DEOXY-4-FORMAMIDO-L-ARABINOSE TRANSFERASE-RELATED"/>
    <property type="match status" value="1"/>
</dbReference>
<dbReference type="Proteomes" id="UP000231742">
    <property type="component" value="Unassembled WGS sequence"/>
</dbReference>
<dbReference type="GO" id="GO:0000271">
    <property type="term" value="P:polysaccharide biosynthetic process"/>
    <property type="evidence" value="ECO:0007669"/>
    <property type="project" value="InterPro"/>
</dbReference>
<protein>
    <submittedName>
        <fullName evidence="9">Glycosyltransferase involved in cell wall biosynthesis</fullName>
    </submittedName>
</protein>
<dbReference type="InterPro" id="IPR007267">
    <property type="entry name" value="GtrA_DPMS_TM"/>
</dbReference>
<organism evidence="9 10">
    <name type="scientific">Salinibacterium amurskyense</name>
    <dbReference type="NCBI Taxonomy" id="205941"/>
    <lineage>
        <taxon>Bacteria</taxon>
        <taxon>Bacillati</taxon>
        <taxon>Actinomycetota</taxon>
        <taxon>Actinomycetes</taxon>
        <taxon>Micrococcales</taxon>
        <taxon>Microbacteriaceae</taxon>
        <taxon>Salinibacterium</taxon>
    </lineage>
</organism>
<dbReference type="PANTHER" id="PTHR48090:SF6">
    <property type="entry name" value="SLR5056 PROTEIN"/>
    <property type="match status" value="1"/>
</dbReference>
<name>A0A2M9D8L4_9MICO</name>
<evidence type="ECO:0000256" key="3">
    <source>
        <dbReference type="ARBA" id="ARBA00022692"/>
    </source>
</evidence>
<evidence type="ECO:0000313" key="10">
    <source>
        <dbReference type="Proteomes" id="UP000231742"/>
    </source>
</evidence>
<feature type="transmembrane region" description="Helical" evidence="6">
    <location>
        <begin position="220"/>
        <end position="242"/>
    </location>
</feature>
<keyword evidence="5 6" id="KW-0472">Membrane</keyword>
<dbReference type="Gene3D" id="3.90.550.10">
    <property type="entry name" value="Spore Coat Polysaccharide Biosynthesis Protein SpsA, Chain A"/>
    <property type="match status" value="1"/>
</dbReference>
<evidence type="ECO:0000256" key="4">
    <source>
        <dbReference type="ARBA" id="ARBA00022989"/>
    </source>
</evidence>
<gene>
    <name evidence="9" type="ORF">CLV85_1237</name>
</gene>
<dbReference type="InterPro" id="IPR050256">
    <property type="entry name" value="Glycosyltransferase_2"/>
</dbReference>
<evidence type="ECO:0000256" key="1">
    <source>
        <dbReference type="ARBA" id="ARBA00004141"/>
    </source>
</evidence>
<feature type="domain" description="GtrA/DPMS transmembrane" evidence="8">
    <location>
        <begin position="222"/>
        <end position="336"/>
    </location>
</feature>
<evidence type="ECO:0000259" key="8">
    <source>
        <dbReference type="Pfam" id="PF04138"/>
    </source>
</evidence>
<dbReference type="EMBL" id="PGFH01000001">
    <property type="protein sequence ID" value="PJJ82049.1"/>
    <property type="molecule type" value="Genomic_DNA"/>
</dbReference>
<feature type="domain" description="Glycosyltransferase 2-like" evidence="7">
    <location>
        <begin position="3"/>
        <end position="130"/>
    </location>
</feature>
<dbReference type="Pfam" id="PF00535">
    <property type="entry name" value="Glycos_transf_2"/>
    <property type="match status" value="1"/>
</dbReference>
<dbReference type="CDD" id="cd04179">
    <property type="entry name" value="DPM_DPG-synthase_like"/>
    <property type="match status" value="1"/>
</dbReference>
<dbReference type="AlphaFoldDB" id="A0A2M9D8L4"/>
<keyword evidence="3 6" id="KW-0812">Transmembrane</keyword>
<sequence>MIILIPSFEPDARLVQLVSSLREAAPQLQVVIVDDGSGPEYADLFTTAQLAGADVIGYDDNRGKGHALKFGFNYSRKNHPGEAVVCADSDGQHTVADILRVAAQLHASEGAMVLGGRAFAGEVPARSRFGNAVSRAAFKFATGVAVRDTQTGLRGYPANMLDWLLNVKGERFEYELNLLLGSRSAGIRIEEIEIETVYLQHNASSHFRPIVDSIRVFAPLLRYISSSLASFVIDAVGLLLLFALTDSLLVSVIGARLVSASVNFLINRHLVFQSGTHEHVARDALRYVILALALVASSYVWLAVLVDWGVPLVVAKVFSDVTLYIISFQVQRRFVFKPGAVAKAAESYAPPSRLPSRRSTALSNVPSASGITWWLR</sequence>
<dbReference type="RefSeq" id="WP_100388681.1">
    <property type="nucleotide sequence ID" value="NZ_BMZU01000001.1"/>
</dbReference>
<accession>A0A2M9D8L4</accession>
<evidence type="ECO:0000256" key="6">
    <source>
        <dbReference type="SAM" id="Phobius"/>
    </source>
</evidence>
<dbReference type="GO" id="GO:0016020">
    <property type="term" value="C:membrane"/>
    <property type="evidence" value="ECO:0007669"/>
    <property type="project" value="UniProtKB-SubCell"/>
</dbReference>
<dbReference type="SUPFAM" id="SSF53448">
    <property type="entry name" value="Nucleotide-diphospho-sugar transferases"/>
    <property type="match status" value="1"/>
</dbReference>
<comment type="subcellular location">
    <subcellularLocation>
        <location evidence="1">Membrane</location>
        <topology evidence="1">Multi-pass membrane protein</topology>
    </subcellularLocation>
</comment>
<evidence type="ECO:0000256" key="2">
    <source>
        <dbReference type="ARBA" id="ARBA00006739"/>
    </source>
</evidence>
<evidence type="ECO:0000259" key="7">
    <source>
        <dbReference type="Pfam" id="PF00535"/>
    </source>
</evidence>